<evidence type="ECO:0000259" key="3">
    <source>
        <dbReference type="PROSITE" id="PS51352"/>
    </source>
</evidence>
<evidence type="ECO:0000313" key="5">
    <source>
        <dbReference type="Proteomes" id="UP001501353"/>
    </source>
</evidence>
<reference evidence="5" key="1">
    <citation type="journal article" date="2019" name="Int. J. Syst. Evol. Microbiol.">
        <title>The Global Catalogue of Microorganisms (GCM) 10K type strain sequencing project: providing services to taxonomists for standard genome sequencing and annotation.</title>
        <authorList>
            <consortium name="The Broad Institute Genomics Platform"/>
            <consortium name="The Broad Institute Genome Sequencing Center for Infectious Disease"/>
            <person name="Wu L."/>
            <person name="Ma J."/>
        </authorList>
    </citation>
    <scope>NUCLEOTIDE SEQUENCE [LARGE SCALE GENOMIC DNA]</scope>
    <source>
        <strain evidence="5">JCM 16673</strain>
    </source>
</reference>
<evidence type="ECO:0000313" key="4">
    <source>
        <dbReference type="EMBL" id="GAA4030475.1"/>
    </source>
</evidence>
<dbReference type="InterPro" id="IPR036249">
    <property type="entry name" value="Thioredoxin-like_sf"/>
</dbReference>
<name>A0ABP7TS75_9BURK</name>
<feature type="domain" description="Thioredoxin" evidence="3">
    <location>
        <begin position="1"/>
        <end position="128"/>
    </location>
</feature>
<dbReference type="EMBL" id="BAAAZE010000013">
    <property type="protein sequence ID" value="GAA4030475.1"/>
    <property type="molecule type" value="Genomic_DNA"/>
</dbReference>
<dbReference type="InterPro" id="IPR050620">
    <property type="entry name" value="Thioredoxin_H-type-like"/>
</dbReference>
<dbReference type="CDD" id="cd02947">
    <property type="entry name" value="TRX_family"/>
    <property type="match status" value="1"/>
</dbReference>
<dbReference type="Gene3D" id="3.40.30.10">
    <property type="entry name" value="Glutaredoxin"/>
    <property type="match status" value="1"/>
</dbReference>
<keyword evidence="5" id="KW-1185">Reference proteome</keyword>
<gene>
    <name evidence="4" type="ORF">GCM10022212_30970</name>
</gene>
<proteinExistence type="predicted"/>
<organism evidence="4 5">
    <name type="scientific">Actimicrobium antarcticum</name>
    <dbReference type="NCBI Taxonomy" id="1051899"/>
    <lineage>
        <taxon>Bacteria</taxon>
        <taxon>Pseudomonadati</taxon>
        <taxon>Pseudomonadota</taxon>
        <taxon>Betaproteobacteria</taxon>
        <taxon>Burkholderiales</taxon>
        <taxon>Oxalobacteraceae</taxon>
        <taxon>Actimicrobium</taxon>
    </lineage>
</organism>
<dbReference type="PANTHER" id="PTHR10438">
    <property type="entry name" value="THIOREDOXIN"/>
    <property type="match status" value="1"/>
</dbReference>
<dbReference type="PROSITE" id="PS00194">
    <property type="entry name" value="THIOREDOXIN_1"/>
    <property type="match status" value="1"/>
</dbReference>
<protein>
    <recommendedName>
        <fullName evidence="3">Thioredoxin domain-containing protein</fullName>
    </recommendedName>
</protein>
<dbReference type="InterPro" id="IPR017937">
    <property type="entry name" value="Thioredoxin_CS"/>
</dbReference>
<dbReference type="Proteomes" id="UP001501353">
    <property type="component" value="Unassembled WGS sequence"/>
</dbReference>
<comment type="caution">
    <text evidence="4">The sequence shown here is derived from an EMBL/GenBank/DDBJ whole genome shotgun (WGS) entry which is preliminary data.</text>
</comment>
<dbReference type="PROSITE" id="PS51352">
    <property type="entry name" value="THIOREDOXIN_2"/>
    <property type="match status" value="1"/>
</dbReference>
<dbReference type="InterPro" id="IPR013766">
    <property type="entry name" value="Thioredoxin_domain"/>
</dbReference>
<dbReference type="Pfam" id="PF00085">
    <property type="entry name" value="Thioredoxin"/>
    <property type="match status" value="1"/>
</dbReference>
<evidence type="ECO:0000256" key="1">
    <source>
        <dbReference type="ARBA" id="ARBA00023284"/>
    </source>
</evidence>
<dbReference type="PANTHER" id="PTHR10438:SF468">
    <property type="entry name" value="THIOREDOXIN-1-RELATED"/>
    <property type="match status" value="1"/>
</dbReference>
<dbReference type="RefSeq" id="WP_344764609.1">
    <property type="nucleotide sequence ID" value="NZ_BAAAZE010000013.1"/>
</dbReference>
<keyword evidence="2" id="KW-0732">Signal</keyword>
<evidence type="ECO:0000256" key="2">
    <source>
        <dbReference type="SAM" id="SignalP"/>
    </source>
</evidence>
<accession>A0ABP7TS75</accession>
<sequence>MNLAKTVFTIALTSLASIAMAGDIKPFSQQEFDQLTKEGKPVVLDISATWCPTCKQQKPIIDGLMKQPAYKDVTLMTIDFDSAKPTLKAFKVNMQSTLVAFKGEKEVGRTIGDTTPAGIEGLVKKTVN</sequence>
<keyword evidence="1" id="KW-0676">Redox-active center</keyword>
<feature type="chain" id="PRO_5045671248" description="Thioredoxin domain-containing protein" evidence="2">
    <location>
        <begin position="22"/>
        <end position="128"/>
    </location>
</feature>
<dbReference type="SUPFAM" id="SSF52833">
    <property type="entry name" value="Thioredoxin-like"/>
    <property type="match status" value="1"/>
</dbReference>
<feature type="signal peptide" evidence="2">
    <location>
        <begin position="1"/>
        <end position="21"/>
    </location>
</feature>